<feature type="transmembrane region" description="Helical" evidence="1">
    <location>
        <begin position="151"/>
        <end position="173"/>
    </location>
</feature>
<sequence>MQGNPYLNFPGQFGNLTETDKKQHCKLQIQTWMYIHSGVSIVTSLLGITLGSILLVRTEWHEKLFLYRLTLAYLRRADPSKYWIAYRVFFGVWIAIHSLHLVSIVLTIIAVHKSNLKLLKPQLVALLVQLGLFIIGISSLVVYSITGTRVAWLALVVILFHTFFASTNLYLLAKYHRFLDEKLQILREILSAQAKSVHFKDDSSF</sequence>
<feature type="transmembrane region" description="Helical" evidence="1">
    <location>
        <begin position="84"/>
        <end position="111"/>
    </location>
</feature>
<evidence type="ECO:0000313" key="3">
    <source>
        <dbReference type="Proteomes" id="UP000230233"/>
    </source>
</evidence>
<dbReference type="EMBL" id="PDUG01000005">
    <property type="protein sequence ID" value="PIC27393.1"/>
    <property type="molecule type" value="Genomic_DNA"/>
</dbReference>
<name>A0A2G5TJI0_9PELO</name>
<evidence type="ECO:0000256" key="1">
    <source>
        <dbReference type="SAM" id="Phobius"/>
    </source>
</evidence>
<comment type="caution">
    <text evidence="2">The sequence shown here is derived from an EMBL/GenBank/DDBJ whole genome shotgun (WGS) entry which is preliminary data.</text>
</comment>
<proteinExistence type="predicted"/>
<evidence type="ECO:0000313" key="2">
    <source>
        <dbReference type="EMBL" id="PIC27393.1"/>
    </source>
</evidence>
<reference evidence="3" key="1">
    <citation type="submission" date="2017-10" db="EMBL/GenBank/DDBJ databases">
        <title>Rapid genome shrinkage in a self-fertile nematode reveals novel sperm competition proteins.</title>
        <authorList>
            <person name="Yin D."/>
            <person name="Schwarz E.M."/>
            <person name="Thomas C.G."/>
            <person name="Felde R.L."/>
            <person name="Korf I.F."/>
            <person name="Cutter A.D."/>
            <person name="Schartner C.M."/>
            <person name="Ralston E.J."/>
            <person name="Meyer B.J."/>
            <person name="Haag E.S."/>
        </authorList>
    </citation>
    <scope>NUCLEOTIDE SEQUENCE [LARGE SCALE GENOMIC DNA]</scope>
    <source>
        <strain evidence="3">JU1422</strain>
    </source>
</reference>
<keyword evidence="1" id="KW-0812">Transmembrane</keyword>
<gene>
    <name evidence="2" type="primary">Cnig_chr_V.g19661</name>
    <name evidence="2" type="ORF">B9Z55_019661</name>
</gene>
<keyword evidence="1" id="KW-1133">Transmembrane helix</keyword>
<dbReference type="AlphaFoldDB" id="A0A2G5TJI0"/>
<dbReference type="Proteomes" id="UP000230233">
    <property type="component" value="Chromosome V"/>
</dbReference>
<dbReference type="OrthoDB" id="5868242at2759"/>
<organism evidence="2 3">
    <name type="scientific">Caenorhabditis nigoni</name>
    <dbReference type="NCBI Taxonomy" id="1611254"/>
    <lineage>
        <taxon>Eukaryota</taxon>
        <taxon>Metazoa</taxon>
        <taxon>Ecdysozoa</taxon>
        <taxon>Nematoda</taxon>
        <taxon>Chromadorea</taxon>
        <taxon>Rhabditida</taxon>
        <taxon>Rhabditina</taxon>
        <taxon>Rhabditomorpha</taxon>
        <taxon>Rhabditoidea</taxon>
        <taxon>Rhabditidae</taxon>
        <taxon>Peloderinae</taxon>
        <taxon>Caenorhabditis</taxon>
    </lineage>
</organism>
<feature type="transmembrane region" description="Helical" evidence="1">
    <location>
        <begin position="123"/>
        <end position="145"/>
    </location>
</feature>
<keyword evidence="3" id="KW-1185">Reference proteome</keyword>
<feature type="transmembrane region" description="Helical" evidence="1">
    <location>
        <begin position="31"/>
        <end position="56"/>
    </location>
</feature>
<accession>A0A2G5TJI0</accession>
<dbReference type="STRING" id="1611254.A0A2G5TJI0"/>
<protein>
    <submittedName>
        <fullName evidence="2">Uncharacterized protein</fullName>
    </submittedName>
</protein>
<keyword evidence="1" id="KW-0472">Membrane</keyword>